<evidence type="ECO:0000256" key="3">
    <source>
        <dbReference type="ARBA" id="ARBA00022691"/>
    </source>
</evidence>
<dbReference type="PANTHER" id="PTHR18895">
    <property type="entry name" value="HEMK METHYLTRANSFERASE"/>
    <property type="match status" value="1"/>
</dbReference>
<comment type="function">
    <text evidence="5">Methylates the class 1 translation termination release factors RF1/PrfA and RF2/PrfB on the glutamine residue of the universally conserved GGQ motif.</text>
</comment>
<dbReference type="EMBL" id="FXWH01000001">
    <property type="protein sequence ID" value="SMQ63978.1"/>
    <property type="molecule type" value="Genomic_DNA"/>
</dbReference>
<evidence type="ECO:0000256" key="5">
    <source>
        <dbReference type="HAMAP-Rule" id="MF_02126"/>
    </source>
</evidence>
<dbReference type="CDD" id="cd02440">
    <property type="entry name" value="AdoMet_MTases"/>
    <property type="match status" value="1"/>
</dbReference>
<dbReference type="Pfam" id="PF05175">
    <property type="entry name" value="MTS"/>
    <property type="match status" value="1"/>
</dbReference>
<dbReference type="NCBIfam" id="TIGR00536">
    <property type="entry name" value="hemK_fam"/>
    <property type="match status" value="1"/>
</dbReference>
<comment type="catalytic activity">
    <reaction evidence="4 5">
        <text>L-glutaminyl-[peptide chain release factor] + S-adenosyl-L-methionine = N(5)-methyl-L-glutaminyl-[peptide chain release factor] + S-adenosyl-L-homocysteine + H(+)</text>
        <dbReference type="Rhea" id="RHEA:42896"/>
        <dbReference type="Rhea" id="RHEA-COMP:10271"/>
        <dbReference type="Rhea" id="RHEA-COMP:10272"/>
        <dbReference type="ChEBI" id="CHEBI:15378"/>
        <dbReference type="ChEBI" id="CHEBI:30011"/>
        <dbReference type="ChEBI" id="CHEBI:57856"/>
        <dbReference type="ChEBI" id="CHEBI:59789"/>
        <dbReference type="ChEBI" id="CHEBI:61891"/>
        <dbReference type="EC" id="2.1.1.297"/>
    </reaction>
</comment>
<accession>A0A1Y6EMV0</accession>
<dbReference type="EC" id="2.1.1.297" evidence="5"/>
<dbReference type="GO" id="GO:0003676">
    <property type="term" value="F:nucleic acid binding"/>
    <property type="evidence" value="ECO:0007669"/>
    <property type="project" value="InterPro"/>
</dbReference>
<dbReference type="PANTHER" id="PTHR18895:SF74">
    <property type="entry name" value="MTRF1L RELEASE FACTOR GLUTAMINE METHYLTRANSFERASE"/>
    <property type="match status" value="1"/>
</dbReference>
<dbReference type="InterPro" id="IPR002052">
    <property type="entry name" value="DNA_methylase_N6_adenine_CS"/>
</dbReference>
<dbReference type="Gene3D" id="1.10.8.10">
    <property type="entry name" value="DNA helicase RuvA subunit, C-terminal domain"/>
    <property type="match status" value="1"/>
</dbReference>
<dbReference type="InterPro" id="IPR029063">
    <property type="entry name" value="SAM-dependent_MTases_sf"/>
</dbReference>
<keyword evidence="2 5" id="KW-0808">Transferase</keyword>
<dbReference type="InterPro" id="IPR007848">
    <property type="entry name" value="Small_mtfrase_dom"/>
</dbReference>
<evidence type="ECO:0000313" key="9">
    <source>
        <dbReference type="Proteomes" id="UP000194450"/>
    </source>
</evidence>
<dbReference type="InterPro" id="IPR019874">
    <property type="entry name" value="RF_methyltr_PrmC"/>
</dbReference>
<evidence type="ECO:0000259" key="7">
    <source>
        <dbReference type="Pfam" id="PF17827"/>
    </source>
</evidence>
<dbReference type="Pfam" id="PF17827">
    <property type="entry name" value="PrmC_N"/>
    <property type="match status" value="1"/>
</dbReference>
<dbReference type="InterPro" id="IPR050320">
    <property type="entry name" value="N5-glutamine_MTase"/>
</dbReference>
<dbReference type="FunFam" id="3.40.50.150:FF:000053">
    <property type="entry name" value="Release factor glutamine methyltransferase"/>
    <property type="match status" value="1"/>
</dbReference>
<keyword evidence="1 5" id="KW-0489">Methyltransferase</keyword>
<name>A0A1Y6EMV0_9GAMM</name>
<organism evidence="8 9">
    <name type="scientific">Pseudidiomarina planktonica</name>
    <dbReference type="NCBI Taxonomy" id="1323738"/>
    <lineage>
        <taxon>Bacteria</taxon>
        <taxon>Pseudomonadati</taxon>
        <taxon>Pseudomonadota</taxon>
        <taxon>Gammaproteobacteria</taxon>
        <taxon>Alteromonadales</taxon>
        <taxon>Idiomarinaceae</taxon>
        <taxon>Pseudidiomarina</taxon>
    </lineage>
</organism>
<keyword evidence="3 5" id="KW-0949">S-adenosyl-L-methionine</keyword>
<dbReference type="InterPro" id="IPR040758">
    <property type="entry name" value="PrmC_N"/>
</dbReference>
<feature type="domain" description="Release factor glutamine methyltransferase N-terminal" evidence="7">
    <location>
        <begin position="10"/>
        <end position="78"/>
    </location>
</feature>
<feature type="binding site" evidence="5">
    <location>
        <begin position="188"/>
        <end position="191"/>
    </location>
    <ligand>
        <name>substrate</name>
    </ligand>
</feature>
<dbReference type="Gene3D" id="3.40.50.150">
    <property type="entry name" value="Vaccinia Virus protein VP39"/>
    <property type="match status" value="1"/>
</dbReference>
<dbReference type="GO" id="GO:0102559">
    <property type="term" value="F:peptide chain release factor N(5)-glutamine methyltransferase activity"/>
    <property type="evidence" value="ECO:0007669"/>
    <property type="project" value="UniProtKB-EC"/>
</dbReference>
<feature type="binding site" evidence="5">
    <location>
        <position position="172"/>
    </location>
    <ligand>
        <name>S-adenosyl-L-methionine</name>
        <dbReference type="ChEBI" id="CHEBI:59789"/>
    </ligand>
</feature>
<evidence type="ECO:0000256" key="1">
    <source>
        <dbReference type="ARBA" id="ARBA00022603"/>
    </source>
</evidence>
<feature type="domain" description="Methyltransferase small" evidence="6">
    <location>
        <begin position="110"/>
        <end position="197"/>
    </location>
</feature>
<dbReference type="PROSITE" id="PS00092">
    <property type="entry name" value="N6_MTASE"/>
    <property type="match status" value="1"/>
</dbReference>
<gene>
    <name evidence="5" type="primary">prmC</name>
    <name evidence="8" type="ORF">SAMN06297229_0943</name>
</gene>
<dbReference type="AlphaFoldDB" id="A0A1Y6EMV0"/>
<evidence type="ECO:0000313" key="8">
    <source>
        <dbReference type="EMBL" id="SMQ63978.1"/>
    </source>
</evidence>
<dbReference type="Proteomes" id="UP000194450">
    <property type="component" value="Unassembled WGS sequence"/>
</dbReference>
<comment type="similarity">
    <text evidence="5">Belongs to the protein N5-glutamine methyltransferase family. PrmC subfamily.</text>
</comment>
<dbReference type="NCBIfam" id="TIGR03534">
    <property type="entry name" value="RF_mod_PrmC"/>
    <property type="match status" value="1"/>
</dbReference>
<keyword evidence="9" id="KW-1185">Reference proteome</keyword>
<feature type="binding site" evidence="5">
    <location>
        <position position="145"/>
    </location>
    <ligand>
        <name>S-adenosyl-L-methionine</name>
        <dbReference type="ChEBI" id="CHEBI:59789"/>
    </ligand>
</feature>
<evidence type="ECO:0000256" key="2">
    <source>
        <dbReference type="ARBA" id="ARBA00022679"/>
    </source>
</evidence>
<feature type="binding site" evidence="5">
    <location>
        <begin position="122"/>
        <end position="126"/>
    </location>
    <ligand>
        <name>S-adenosyl-L-methionine</name>
        <dbReference type="ChEBI" id="CHEBI:59789"/>
    </ligand>
</feature>
<evidence type="ECO:0000256" key="4">
    <source>
        <dbReference type="ARBA" id="ARBA00048391"/>
    </source>
</evidence>
<dbReference type="HAMAP" id="MF_02126">
    <property type="entry name" value="RF_methyltr_PrmC"/>
    <property type="match status" value="1"/>
</dbReference>
<reference evidence="9" key="1">
    <citation type="submission" date="2017-04" db="EMBL/GenBank/DDBJ databases">
        <authorList>
            <person name="Varghese N."/>
            <person name="Submissions S."/>
        </authorList>
    </citation>
    <scope>NUCLEOTIDE SEQUENCE [LARGE SCALE GENOMIC DNA]</scope>
</reference>
<dbReference type="GO" id="GO:0032259">
    <property type="term" value="P:methylation"/>
    <property type="evidence" value="ECO:0007669"/>
    <property type="project" value="UniProtKB-KW"/>
</dbReference>
<protein>
    <recommendedName>
        <fullName evidence="5">Release factor glutamine methyltransferase</fullName>
        <shortName evidence="5">RF MTase</shortName>
        <ecNumber evidence="5">2.1.1.297</ecNumber>
    </recommendedName>
    <alternativeName>
        <fullName evidence="5">N5-glutamine methyltransferase PrmC</fullName>
    </alternativeName>
    <alternativeName>
        <fullName evidence="5">Protein-(glutamine-N5) MTase PrmC</fullName>
    </alternativeName>
    <alternativeName>
        <fullName evidence="5">Protein-glutamine N-methyltransferase PrmC</fullName>
    </alternativeName>
</protein>
<sequence length="284" mass="31315">MTENDISIAELLEHASQQLQSSGSARLDAEVLLGFVLKKSRTQLRTWPEKIVTADEQEQFFNLLEQRKAGHPVAHLTGEREFWSLPLQVNNSTLIPRPDTETLVAAALDLQLPEQAEVLDLGTGTGAIALAIKSERHHFQVTAVDKSAAAVALAKENSARLQLPITVLESNWFSALEAEARFDLIVSNPPYIDAEDEHLSRGDVRFEPHSALVAQASGLADIQAIIDLSQHYLKPAGWLAIEHGWQQAEAVRDLFIKKGYKNVSSLADYANVDRVTIGRFSTAH</sequence>
<dbReference type="InterPro" id="IPR004556">
    <property type="entry name" value="HemK-like"/>
</dbReference>
<proteinExistence type="inferred from homology"/>
<evidence type="ECO:0000259" key="6">
    <source>
        <dbReference type="Pfam" id="PF05175"/>
    </source>
</evidence>
<dbReference type="RefSeq" id="WP_234996259.1">
    <property type="nucleotide sequence ID" value="NZ_FXWH01000001.1"/>
</dbReference>
<dbReference type="SUPFAM" id="SSF53335">
    <property type="entry name" value="S-adenosyl-L-methionine-dependent methyltransferases"/>
    <property type="match status" value="1"/>
</dbReference>
<feature type="binding site" evidence="5">
    <location>
        <position position="188"/>
    </location>
    <ligand>
        <name>S-adenosyl-L-methionine</name>
        <dbReference type="ChEBI" id="CHEBI:59789"/>
    </ligand>
</feature>